<feature type="chain" id="PRO_5037128632" evidence="1">
    <location>
        <begin position="20"/>
        <end position="149"/>
    </location>
</feature>
<feature type="domain" description="Thiol:disulfide interchange protein DsbD N-terminal" evidence="2">
    <location>
        <begin position="41"/>
        <end position="143"/>
    </location>
</feature>
<feature type="signal peptide" evidence="1">
    <location>
        <begin position="1"/>
        <end position="19"/>
    </location>
</feature>
<evidence type="ECO:0000313" key="3">
    <source>
        <dbReference type="EMBL" id="MBE9661624.1"/>
    </source>
</evidence>
<name>A0A929PVZ1_9SPHI</name>
<evidence type="ECO:0000259" key="2">
    <source>
        <dbReference type="Pfam" id="PF11412"/>
    </source>
</evidence>
<keyword evidence="3" id="KW-0813">Transport</keyword>
<keyword evidence="3" id="KW-0762">Sugar transport</keyword>
<dbReference type="RefSeq" id="WP_194110807.1">
    <property type="nucleotide sequence ID" value="NZ_JADFFL010000002.1"/>
</dbReference>
<dbReference type="InterPro" id="IPR028250">
    <property type="entry name" value="DsbDN"/>
</dbReference>
<protein>
    <submittedName>
        <fullName evidence="3">Sugar transporter</fullName>
    </submittedName>
</protein>
<evidence type="ECO:0000313" key="4">
    <source>
        <dbReference type="Proteomes" id="UP000622475"/>
    </source>
</evidence>
<dbReference type="AlphaFoldDB" id="A0A929PVZ1"/>
<organism evidence="3 4">
    <name type="scientific">Mucilaginibacter myungsuensis</name>
    <dbReference type="NCBI Taxonomy" id="649104"/>
    <lineage>
        <taxon>Bacteria</taxon>
        <taxon>Pseudomonadati</taxon>
        <taxon>Bacteroidota</taxon>
        <taxon>Sphingobacteriia</taxon>
        <taxon>Sphingobacteriales</taxon>
        <taxon>Sphingobacteriaceae</taxon>
        <taxon>Mucilaginibacter</taxon>
    </lineage>
</organism>
<gene>
    <name evidence="3" type="ORF">IRJ16_06985</name>
</gene>
<dbReference type="Proteomes" id="UP000622475">
    <property type="component" value="Unassembled WGS sequence"/>
</dbReference>
<dbReference type="InterPro" id="IPR036929">
    <property type="entry name" value="DsbDN_sf"/>
</dbReference>
<dbReference type="Pfam" id="PF11412">
    <property type="entry name" value="DsbD_N"/>
    <property type="match status" value="1"/>
</dbReference>
<proteinExistence type="predicted"/>
<evidence type="ECO:0000256" key="1">
    <source>
        <dbReference type="SAM" id="SignalP"/>
    </source>
</evidence>
<dbReference type="EMBL" id="JADFFL010000002">
    <property type="protein sequence ID" value="MBE9661624.1"/>
    <property type="molecule type" value="Genomic_DNA"/>
</dbReference>
<accession>A0A929PVZ1</accession>
<sequence length="149" mass="16238">MRRLLLILILALGARASYAQIAQHVTWASGFKKVSAALGVVMLKATLDEGWHIYSATTGKPDPTKTTIAFGASKTYAPVGNIIQPKPISKYFSGAKMTLSYFEGQVVFQQKVKLNAKTSKIKGTVDYIVCNDHTCLPPETFEFTVPVAI</sequence>
<comment type="caution">
    <text evidence="3">The sequence shown here is derived from an EMBL/GenBank/DDBJ whole genome shotgun (WGS) entry which is preliminary data.</text>
</comment>
<keyword evidence="4" id="KW-1185">Reference proteome</keyword>
<reference evidence="3" key="1">
    <citation type="submission" date="2020-10" db="EMBL/GenBank/DDBJ databases">
        <title>Mucilaginibacter mali sp. nov., isolated from rhizosphere soil of apple orchard.</title>
        <authorList>
            <person name="Lee J.-S."/>
            <person name="Kim H.S."/>
            <person name="Kim J.-S."/>
        </authorList>
    </citation>
    <scope>NUCLEOTIDE SEQUENCE</scope>
    <source>
        <strain evidence="3">KCTC 22746</strain>
    </source>
</reference>
<dbReference type="Gene3D" id="2.60.40.1250">
    <property type="entry name" value="Thiol:disulfide interchange protein DsbD, N-terminal domain"/>
    <property type="match status" value="1"/>
</dbReference>
<keyword evidence="1" id="KW-0732">Signal</keyword>